<organism evidence="2 3">
    <name type="scientific">Pseudazoarcus pumilus</name>
    <dbReference type="NCBI Taxonomy" id="2067960"/>
    <lineage>
        <taxon>Bacteria</taxon>
        <taxon>Pseudomonadati</taxon>
        <taxon>Pseudomonadota</taxon>
        <taxon>Betaproteobacteria</taxon>
        <taxon>Rhodocyclales</taxon>
        <taxon>Zoogloeaceae</taxon>
        <taxon>Pseudazoarcus</taxon>
    </lineage>
</organism>
<dbReference type="Proteomes" id="UP000242205">
    <property type="component" value="Chromosome"/>
</dbReference>
<dbReference type="AlphaFoldDB" id="A0A2I6S3E8"/>
<proteinExistence type="predicted"/>
<evidence type="ECO:0000313" key="3">
    <source>
        <dbReference type="Proteomes" id="UP000242205"/>
    </source>
</evidence>
<protein>
    <submittedName>
        <fullName evidence="2">Uncharacterized protein</fullName>
    </submittedName>
</protein>
<keyword evidence="1" id="KW-0472">Membrane</keyword>
<keyword evidence="1" id="KW-0812">Transmembrane</keyword>
<evidence type="ECO:0000256" key="1">
    <source>
        <dbReference type="SAM" id="Phobius"/>
    </source>
</evidence>
<dbReference type="OrthoDB" id="8857517at2"/>
<feature type="transmembrane region" description="Helical" evidence="1">
    <location>
        <begin position="21"/>
        <end position="41"/>
    </location>
</feature>
<dbReference type="RefSeq" id="WP_102245832.1">
    <property type="nucleotide sequence ID" value="NZ_CP025682.1"/>
</dbReference>
<evidence type="ECO:0000313" key="2">
    <source>
        <dbReference type="EMBL" id="AUN93758.1"/>
    </source>
</evidence>
<name>A0A2I6S3E8_9RHOO</name>
<dbReference type="EMBL" id="CP025682">
    <property type="protein sequence ID" value="AUN93758.1"/>
    <property type="molecule type" value="Genomic_DNA"/>
</dbReference>
<dbReference type="SUPFAM" id="SSF144020">
    <property type="entry name" value="FdhE-like"/>
    <property type="match status" value="1"/>
</dbReference>
<feature type="transmembrane region" description="Helical" evidence="1">
    <location>
        <begin position="47"/>
        <end position="69"/>
    </location>
</feature>
<keyword evidence="3" id="KW-1185">Reference proteome</keyword>
<keyword evidence="1" id="KW-1133">Transmembrane helix</keyword>
<reference evidence="2 3" key="1">
    <citation type="submission" date="2018-01" db="EMBL/GenBank/DDBJ databases">
        <authorList>
            <person name="Fu G.-Y."/>
        </authorList>
    </citation>
    <scope>NUCLEOTIDE SEQUENCE [LARGE SCALE GENOMIC DNA]</scope>
    <source>
        <strain evidence="2 3">SY39</strain>
    </source>
</reference>
<sequence length="128" mass="14134">MKLADGIRKLGFIRWHERELLLGHGWLALALLVAVMCFTALELTFDAAGGALARIFGGLAFTLLALLTVHLLNRFFVHLVAAQRASAQAICPHCATFGRLILIGEDFGLGRVRVRCRKCATEWAMDTR</sequence>
<dbReference type="InterPro" id="IPR024064">
    <property type="entry name" value="FdhE-like_sf"/>
</dbReference>
<accession>A0A2I6S3E8</accession>
<dbReference type="KEGG" id="atw:C0099_01680"/>
<gene>
    <name evidence="2" type="ORF">C0099_01680</name>
</gene>